<evidence type="ECO:0000313" key="1">
    <source>
        <dbReference type="EMBL" id="MBU5670237.1"/>
    </source>
</evidence>
<proteinExistence type="predicted"/>
<dbReference type="InterPro" id="IPR014962">
    <property type="entry name" value="YolD"/>
</dbReference>
<comment type="caution">
    <text evidence="1">The sequence shown here is derived from an EMBL/GenBank/DDBJ whole genome shotgun (WGS) entry which is preliminary data.</text>
</comment>
<protein>
    <submittedName>
        <fullName evidence="1">YolD-like family protein</fullName>
    </submittedName>
</protein>
<organism evidence="1 2">
    <name type="scientific">Paenibacillus brevis</name>
    <dbReference type="NCBI Taxonomy" id="2841508"/>
    <lineage>
        <taxon>Bacteria</taxon>
        <taxon>Bacillati</taxon>
        <taxon>Bacillota</taxon>
        <taxon>Bacilli</taxon>
        <taxon>Bacillales</taxon>
        <taxon>Paenibacillaceae</taxon>
        <taxon>Paenibacillus</taxon>
    </lineage>
</organism>
<dbReference type="Pfam" id="PF08863">
    <property type="entry name" value="YolD"/>
    <property type="match status" value="1"/>
</dbReference>
<evidence type="ECO:0000313" key="2">
    <source>
        <dbReference type="Proteomes" id="UP000743001"/>
    </source>
</evidence>
<accession>A0ABS6FJ88</accession>
<sequence length="106" mass="12551">MSKLDGNVRWQSKLITPEFAEALRQREISNSRRIRPHIDDQLAEQISRFLIETHRARQSVSLRMFDEFENARVVGIIERLDTEGRRFMVDGEWFIATDILEMGFAR</sequence>
<keyword evidence="2" id="KW-1185">Reference proteome</keyword>
<dbReference type="RefSeq" id="WP_216476582.1">
    <property type="nucleotide sequence ID" value="NZ_JAHLQJ010000001.1"/>
</dbReference>
<dbReference type="Proteomes" id="UP000743001">
    <property type="component" value="Unassembled WGS sequence"/>
</dbReference>
<reference evidence="1 2" key="1">
    <citation type="submission" date="2021-06" db="EMBL/GenBank/DDBJ databases">
        <authorList>
            <person name="Sun Q."/>
            <person name="Li D."/>
        </authorList>
    </citation>
    <scope>NUCLEOTIDE SEQUENCE [LARGE SCALE GENOMIC DNA]</scope>
    <source>
        <strain evidence="1 2">MSJ-6</strain>
    </source>
</reference>
<name>A0ABS6FJ88_9BACL</name>
<gene>
    <name evidence="1" type="ORF">KQJ23_00195</name>
</gene>
<dbReference type="EMBL" id="JAHLQJ010000001">
    <property type="protein sequence ID" value="MBU5670237.1"/>
    <property type="molecule type" value="Genomic_DNA"/>
</dbReference>